<evidence type="ECO:0000313" key="3">
    <source>
        <dbReference type="EMBL" id="CAI9920480.1"/>
    </source>
</evidence>
<keyword evidence="2" id="KW-0812">Transmembrane</keyword>
<evidence type="ECO:0000313" key="5">
    <source>
        <dbReference type="Proteomes" id="UP001642409"/>
    </source>
</evidence>
<dbReference type="AlphaFoldDB" id="A0AA86NIS4"/>
<dbReference type="Proteomes" id="UP001642409">
    <property type="component" value="Unassembled WGS sequence"/>
</dbReference>
<keyword evidence="5" id="KW-1185">Reference proteome</keyword>
<dbReference type="EMBL" id="CAXDID020000234">
    <property type="protein sequence ID" value="CAL6061325.1"/>
    <property type="molecule type" value="Genomic_DNA"/>
</dbReference>
<sequence>MNCLLVTIQQQIYITGYNNIYNAVNYIDSVYRSFSPLKFCFGNFVSYDIPLNINEIRYSNQFLQIYSLNQTYVFNQPLSCEIYSGPFETLNDVQLFTIFQNISVKSFSRDLYNQILVSQQGLVYVYGHINDQIINNRYSDVLCVTQLNISIIPASETIVQVGTLQNVSYIVTEQNLYYIGDCTTTHGICGYDENNLLILGQVQKLTKFNLPSQIVKIHYVYFHLNGILIQDQDLQYYYAGQYPQYHCVNNPSNSFLHEFKQIFGSYKNISIGDLNAVLVTESGELQYCGQYIQNDISTYYSSPTSLTFEGQINQVCAMLTGVVVLNNTGLYASGMNQFGSLGLGVKRFYTNGFVLVNQSFGNMNMLCFEDRIILYEPYNIVKQININKVLVSTVVSGLYVLFGAINAIICCVNGKKLVNQRVKSLKRHTQIKAQLLRENISLNKERINLNIEELIQRSYIWKPIEQKTISIESNKSNDYNEMNFDCL</sequence>
<dbReference type="Gene3D" id="2.130.10.30">
    <property type="entry name" value="Regulator of chromosome condensation 1/beta-lactamase-inhibitor protein II"/>
    <property type="match status" value="1"/>
</dbReference>
<keyword evidence="2" id="KW-0472">Membrane</keyword>
<keyword evidence="2" id="KW-1133">Transmembrane helix</keyword>
<name>A0AA86NIS4_9EUKA</name>
<comment type="caution">
    <text evidence="3">The sequence shown here is derived from an EMBL/GenBank/DDBJ whole genome shotgun (WGS) entry which is preliminary data.</text>
</comment>
<feature type="coiled-coil region" evidence="1">
    <location>
        <begin position="425"/>
        <end position="457"/>
    </location>
</feature>
<reference evidence="4 5" key="2">
    <citation type="submission" date="2024-07" db="EMBL/GenBank/DDBJ databases">
        <authorList>
            <person name="Akdeniz Z."/>
        </authorList>
    </citation>
    <scope>NUCLEOTIDE SEQUENCE [LARGE SCALE GENOMIC DNA]</scope>
</reference>
<reference evidence="3" key="1">
    <citation type="submission" date="2023-06" db="EMBL/GenBank/DDBJ databases">
        <authorList>
            <person name="Kurt Z."/>
        </authorList>
    </citation>
    <scope>NUCLEOTIDE SEQUENCE</scope>
</reference>
<dbReference type="InterPro" id="IPR009091">
    <property type="entry name" value="RCC1/BLIP-II"/>
</dbReference>
<gene>
    <name evidence="4" type="ORF">HINF_LOCUS49653</name>
    <name evidence="3" type="ORF">HINF_LOCUS8125</name>
</gene>
<feature type="transmembrane region" description="Helical" evidence="2">
    <location>
        <begin position="389"/>
        <end position="412"/>
    </location>
</feature>
<keyword evidence="1" id="KW-0175">Coiled coil</keyword>
<evidence type="ECO:0000256" key="2">
    <source>
        <dbReference type="SAM" id="Phobius"/>
    </source>
</evidence>
<evidence type="ECO:0000256" key="1">
    <source>
        <dbReference type="SAM" id="Coils"/>
    </source>
</evidence>
<accession>A0AA86NIS4</accession>
<evidence type="ECO:0000313" key="4">
    <source>
        <dbReference type="EMBL" id="CAL6061325.1"/>
    </source>
</evidence>
<organism evidence="3">
    <name type="scientific">Hexamita inflata</name>
    <dbReference type="NCBI Taxonomy" id="28002"/>
    <lineage>
        <taxon>Eukaryota</taxon>
        <taxon>Metamonada</taxon>
        <taxon>Diplomonadida</taxon>
        <taxon>Hexamitidae</taxon>
        <taxon>Hexamitinae</taxon>
        <taxon>Hexamita</taxon>
    </lineage>
</organism>
<proteinExistence type="predicted"/>
<protein>
    <submittedName>
        <fullName evidence="3">LPXTG-motif cell wall anchor domain</fullName>
    </submittedName>
    <submittedName>
        <fullName evidence="4">LPXTG-motif_cell wall anchor domain</fullName>
    </submittedName>
</protein>
<dbReference type="EMBL" id="CATOUU010000200">
    <property type="protein sequence ID" value="CAI9920480.1"/>
    <property type="molecule type" value="Genomic_DNA"/>
</dbReference>
<dbReference type="SUPFAM" id="SSF50985">
    <property type="entry name" value="RCC1/BLIP-II"/>
    <property type="match status" value="1"/>
</dbReference>